<name>A0AAW1TLC5_9CUCU</name>
<keyword evidence="2 4" id="KW-0339">Growth factor</keyword>
<dbReference type="GO" id="GO:0051781">
    <property type="term" value="P:positive regulation of cell division"/>
    <property type="evidence" value="ECO:0007669"/>
    <property type="project" value="UniProtKB-KW"/>
</dbReference>
<dbReference type="Pfam" id="PF00341">
    <property type="entry name" value="PDGF"/>
    <property type="match status" value="1"/>
</dbReference>
<dbReference type="GO" id="GO:0008083">
    <property type="term" value="F:growth factor activity"/>
    <property type="evidence" value="ECO:0007669"/>
    <property type="project" value="UniProtKB-KW"/>
</dbReference>
<evidence type="ECO:0000256" key="4">
    <source>
        <dbReference type="RuleBase" id="RU003818"/>
    </source>
</evidence>
<dbReference type="GO" id="GO:0070851">
    <property type="term" value="F:growth factor receptor binding"/>
    <property type="evidence" value="ECO:0007669"/>
    <property type="project" value="TreeGrafter"/>
</dbReference>
<protein>
    <recommendedName>
        <fullName evidence="5">Platelet-derived growth factor (PDGF) family profile domain-containing protein</fullName>
    </recommendedName>
</protein>
<dbReference type="AlphaFoldDB" id="A0AAW1TLC5"/>
<accession>A0AAW1TLC5</accession>
<dbReference type="InterPro" id="IPR000072">
    <property type="entry name" value="PDGF/VEGF_dom"/>
</dbReference>
<organism evidence="6 7">
    <name type="scientific">Henosepilachna vigintioctopunctata</name>
    <dbReference type="NCBI Taxonomy" id="420089"/>
    <lineage>
        <taxon>Eukaryota</taxon>
        <taxon>Metazoa</taxon>
        <taxon>Ecdysozoa</taxon>
        <taxon>Arthropoda</taxon>
        <taxon>Hexapoda</taxon>
        <taxon>Insecta</taxon>
        <taxon>Pterygota</taxon>
        <taxon>Neoptera</taxon>
        <taxon>Endopterygota</taxon>
        <taxon>Coleoptera</taxon>
        <taxon>Polyphaga</taxon>
        <taxon>Cucujiformia</taxon>
        <taxon>Coccinelloidea</taxon>
        <taxon>Coccinellidae</taxon>
        <taxon>Epilachninae</taxon>
        <taxon>Epilachnini</taxon>
        <taxon>Henosepilachna</taxon>
    </lineage>
</organism>
<gene>
    <name evidence="6" type="ORF">WA026_016224</name>
</gene>
<evidence type="ECO:0000313" key="7">
    <source>
        <dbReference type="Proteomes" id="UP001431783"/>
    </source>
</evidence>
<dbReference type="PROSITE" id="PS50278">
    <property type="entry name" value="PDGF_2"/>
    <property type="match status" value="1"/>
</dbReference>
<dbReference type="EMBL" id="JARQZJ010000009">
    <property type="protein sequence ID" value="KAK9872171.1"/>
    <property type="molecule type" value="Genomic_DNA"/>
</dbReference>
<proteinExistence type="inferred from homology"/>
<dbReference type="GO" id="GO:0005615">
    <property type="term" value="C:extracellular space"/>
    <property type="evidence" value="ECO:0007669"/>
    <property type="project" value="TreeGrafter"/>
</dbReference>
<evidence type="ECO:0000256" key="1">
    <source>
        <dbReference type="ARBA" id="ARBA00006686"/>
    </source>
</evidence>
<dbReference type="GO" id="GO:0016020">
    <property type="term" value="C:membrane"/>
    <property type="evidence" value="ECO:0007669"/>
    <property type="project" value="InterPro"/>
</dbReference>
<dbReference type="PANTHER" id="PTHR11633:SF1">
    <property type="entry name" value="LD28763P"/>
    <property type="match status" value="1"/>
</dbReference>
<evidence type="ECO:0000256" key="2">
    <source>
        <dbReference type="ARBA" id="ARBA00023030"/>
    </source>
</evidence>
<evidence type="ECO:0000256" key="3">
    <source>
        <dbReference type="ARBA" id="ARBA00023246"/>
    </source>
</evidence>
<comment type="similarity">
    <text evidence="1 4">Belongs to the PDGF/VEGF growth factor family.</text>
</comment>
<dbReference type="GO" id="GO:0008284">
    <property type="term" value="P:positive regulation of cell population proliferation"/>
    <property type="evidence" value="ECO:0007669"/>
    <property type="project" value="TreeGrafter"/>
</dbReference>
<reference evidence="6 7" key="1">
    <citation type="submission" date="2023-03" db="EMBL/GenBank/DDBJ databases">
        <title>Genome insight into feeding habits of ladybird beetles.</title>
        <authorList>
            <person name="Li H.-S."/>
            <person name="Huang Y.-H."/>
            <person name="Pang H."/>
        </authorList>
    </citation>
    <scope>NUCLEOTIDE SEQUENCE [LARGE SCALE GENOMIC DNA]</scope>
    <source>
        <strain evidence="6">SYSU_2023b</strain>
        <tissue evidence="6">Whole body</tissue>
    </source>
</reference>
<keyword evidence="3" id="KW-0497">Mitogen</keyword>
<feature type="domain" description="Platelet-derived growth factor (PDGF) family profile" evidence="5">
    <location>
        <begin position="188"/>
        <end position="260"/>
    </location>
</feature>
<evidence type="ECO:0000259" key="5">
    <source>
        <dbReference type="PROSITE" id="PS50278"/>
    </source>
</evidence>
<dbReference type="SUPFAM" id="SSF57501">
    <property type="entry name" value="Cystine-knot cytokines"/>
    <property type="match status" value="1"/>
</dbReference>
<keyword evidence="7" id="KW-1185">Reference proteome</keyword>
<dbReference type="SMART" id="SM00141">
    <property type="entry name" value="PDGF"/>
    <property type="match status" value="1"/>
</dbReference>
<sequence length="345" mass="39977">MSTMHVSYNPSRCPYLLLGCSVVLFVSNCVYSTKPSQKNEVKFPDDVIVFPNEEYFDSKEKRSDEKYRQVETFVHNRDFHKYHGLPPPVFDGRTGHSHDISFHQVKKETPAPTWKYPNASVNMIPLDFIEKINRCTNVDEILHNYVKGEEDESSIIEDRFGGERNAAIRPKPASCIPELQTVKLVTSEDASVLYIPECTRIERCGGCCSHHLLSCQPTEKQEVTFSVTKTQYIGTSLKFVGKELVVLEKHNKCKCDCRIKAEDCTQFQQYNKQQCRCICKNSDEERKCYRKNQTKLWDPELCRCECRDVTPCSTGFEFDHIECRCLSKPTRSRYSEAEPRIFNQD</sequence>
<dbReference type="PANTHER" id="PTHR11633">
    <property type="entry name" value="PLATELET-DERIVED GROWTH FACTOR"/>
    <property type="match status" value="1"/>
</dbReference>
<evidence type="ECO:0000313" key="6">
    <source>
        <dbReference type="EMBL" id="KAK9872171.1"/>
    </source>
</evidence>
<dbReference type="Gene3D" id="2.10.90.10">
    <property type="entry name" value="Cystine-knot cytokines"/>
    <property type="match status" value="1"/>
</dbReference>
<dbReference type="InterPro" id="IPR029034">
    <property type="entry name" value="Cystine-knot_cytokine"/>
</dbReference>
<dbReference type="Proteomes" id="UP001431783">
    <property type="component" value="Unassembled WGS sequence"/>
</dbReference>
<comment type="caution">
    <text evidence="6">The sequence shown here is derived from an EMBL/GenBank/DDBJ whole genome shotgun (WGS) entry which is preliminary data.</text>
</comment>